<sequence length="77" mass="9262">MCDYAQREYKCGHFRWIASRWCLDYTMSQKRCPPNVVYFEVRPSCLRALNPCGECLAKTNQVPWESMIRRPENRTRN</sequence>
<dbReference type="EMBL" id="JAUKUD010000003">
    <property type="protein sequence ID" value="KAK0749035.1"/>
    <property type="molecule type" value="Genomic_DNA"/>
</dbReference>
<evidence type="ECO:0000313" key="2">
    <source>
        <dbReference type="Proteomes" id="UP001172155"/>
    </source>
</evidence>
<accession>A0AA40F0K3</accession>
<dbReference type="AlphaFoldDB" id="A0AA40F0K3"/>
<keyword evidence="2" id="KW-1185">Reference proteome</keyword>
<name>A0AA40F0K3_9PEZI</name>
<reference evidence="1" key="1">
    <citation type="submission" date="2023-06" db="EMBL/GenBank/DDBJ databases">
        <title>Genome-scale phylogeny and comparative genomics of the fungal order Sordariales.</title>
        <authorList>
            <consortium name="Lawrence Berkeley National Laboratory"/>
            <person name="Hensen N."/>
            <person name="Bonometti L."/>
            <person name="Westerberg I."/>
            <person name="Brannstrom I.O."/>
            <person name="Guillou S."/>
            <person name="Cros-Aarteil S."/>
            <person name="Calhoun S."/>
            <person name="Haridas S."/>
            <person name="Kuo A."/>
            <person name="Mondo S."/>
            <person name="Pangilinan J."/>
            <person name="Riley R."/>
            <person name="LaButti K."/>
            <person name="Andreopoulos B."/>
            <person name="Lipzen A."/>
            <person name="Chen C."/>
            <person name="Yanf M."/>
            <person name="Daum C."/>
            <person name="Ng V."/>
            <person name="Clum A."/>
            <person name="Steindorff A."/>
            <person name="Ohm R."/>
            <person name="Martin F."/>
            <person name="Silar P."/>
            <person name="Natvig D."/>
            <person name="Lalanne C."/>
            <person name="Gautier V."/>
            <person name="Ament-velasquez S.L."/>
            <person name="Kruys A."/>
            <person name="Hutchinson M.I."/>
            <person name="Powell A.J."/>
            <person name="Barry K."/>
            <person name="Miller A.N."/>
            <person name="Grigoriev I.V."/>
            <person name="Debuchy R."/>
            <person name="Gladieux P."/>
            <person name="Thoren M.H."/>
            <person name="Johannesson H."/>
        </authorList>
    </citation>
    <scope>NUCLEOTIDE SEQUENCE</scope>
    <source>
        <strain evidence="1">SMH3187-1</strain>
    </source>
</reference>
<comment type="caution">
    <text evidence="1">The sequence shown here is derived from an EMBL/GenBank/DDBJ whole genome shotgun (WGS) entry which is preliminary data.</text>
</comment>
<dbReference type="Proteomes" id="UP001172155">
    <property type="component" value="Unassembled WGS sequence"/>
</dbReference>
<proteinExistence type="predicted"/>
<organism evidence="1 2">
    <name type="scientific">Schizothecium vesticola</name>
    <dbReference type="NCBI Taxonomy" id="314040"/>
    <lineage>
        <taxon>Eukaryota</taxon>
        <taxon>Fungi</taxon>
        <taxon>Dikarya</taxon>
        <taxon>Ascomycota</taxon>
        <taxon>Pezizomycotina</taxon>
        <taxon>Sordariomycetes</taxon>
        <taxon>Sordariomycetidae</taxon>
        <taxon>Sordariales</taxon>
        <taxon>Schizotheciaceae</taxon>
        <taxon>Schizothecium</taxon>
    </lineage>
</organism>
<protein>
    <submittedName>
        <fullName evidence="1">Uncharacterized protein</fullName>
    </submittedName>
</protein>
<gene>
    <name evidence="1" type="ORF">B0T18DRAFT_322389</name>
</gene>
<evidence type="ECO:0000313" key="1">
    <source>
        <dbReference type="EMBL" id="KAK0749035.1"/>
    </source>
</evidence>